<dbReference type="EMBL" id="CATQJL010000223">
    <property type="protein sequence ID" value="CAJ0599119.1"/>
    <property type="molecule type" value="Genomic_DNA"/>
</dbReference>
<name>A0AA36M4Z3_CYLNA</name>
<accession>A0AA36M4Z3</accession>
<evidence type="ECO:0000313" key="2">
    <source>
        <dbReference type="Proteomes" id="UP001176961"/>
    </source>
</evidence>
<dbReference type="AlphaFoldDB" id="A0AA36M4Z3"/>
<reference evidence="1" key="1">
    <citation type="submission" date="2023-07" db="EMBL/GenBank/DDBJ databases">
        <authorList>
            <consortium name="CYATHOMIX"/>
        </authorList>
    </citation>
    <scope>NUCLEOTIDE SEQUENCE</scope>
    <source>
        <strain evidence="1">N/A</strain>
    </source>
</reference>
<proteinExistence type="predicted"/>
<evidence type="ECO:0000313" key="1">
    <source>
        <dbReference type="EMBL" id="CAJ0599119.1"/>
    </source>
</evidence>
<protein>
    <submittedName>
        <fullName evidence="1">Uncharacterized protein</fullName>
    </submittedName>
</protein>
<keyword evidence="2" id="KW-1185">Reference proteome</keyword>
<organism evidence="1 2">
    <name type="scientific">Cylicocyclus nassatus</name>
    <name type="common">Nematode worm</name>
    <dbReference type="NCBI Taxonomy" id="53992"/>
    <lineage>
        <taxon>Eukaryota</taxon>
        <taxon>Metazoa</taxon>
        <taxon>Ecdysozoa</taxon>
        <taxon>Nematoda</taxon>
        <taxon>Chromadorea</taxon>
        <taxon>Rhabditida</taxon>
        <taxon>Rhabditina</taxon>
        <taxon>Rhabditomorpha</taxon>
        <taxon>Strongyloidea</taxon>
        <taxon>Strongylidae</taxon>
        <taxon>Cylicocyclus</taxon>
    </lineage>
</organism>
<comment type="caution">
    <text evidence="1">The sequence shown here is derived from an EMBL/GenBank/DDBJ whole genome shotgun (WGS) entry which is preliminary data.</text>
</comment>
<sequence>MATGSHSKIVDEDLGRVMGICRYLNLSFTEPQTRAIIDAINAGANPTALVQWLQEVEKSKREPALEHPSMSSLCHSRRVIILIFSSGLLRR</sequence>
<gene>
    <name evidence="1" type="ORF">CYNAS_LOCUS11102</name>
</gene>
<dbReference type="Proteomes" id="UP001176961">
    <property type="component" value="Unassembled WGS sequence"/>
</dbReference>